<dbReference type="GO" id="GO:0004519">
    <property type="term" value="F:endonuclease activity"/>
    <property type="evidence" value="ECO:0007669"/>
    <property type="project" value="UniProtKB-KW"/>
</dbReference>
<name>A0A2U1AUX2_9BACT</name>
<keyword evidence="4" id="KW-0472">Membrane</keyword>
<keyword evidence="4" id="KW-0812">Transmembrane</keyword>
<feature type="transmembrane region" description="Helical" evidence="4">
    <location>
        <begin position="72"/>
        <end position="91"/>
    </location>
</feature>
<keyword evidence="2 6" id="KW-0255">Endonuclease</keyword>
<dbReference type="Gene3D" id="2.40.50.90">
    <property type="match status" value="1"/>
</dbReference>
<dbReference type="SUPFAM" id="SSF50199">
    <property type="entry name" value="Staphylococcal nuclease"/>
    <property type="match status" value="1"/>
</dbReference>
<dbReference type="OrthoDB" id="9805504at2"/>
<evidence type="ECO:0000313" key="7">
    <source>
        <dbReference type="Proteomes" id="UP000245959"/>
    </source>
</evidence>
<comment type="caution">
    <text evidence="6">The sequence shown here is derived from an EMBL/GenBank/DDBJ whole genome shotgun (WGS) entry which is preliminary data.</text>
</comment>
<keyword evidence="7" id="KW-1185">Reference proteome</keyword>
<keyword evidence="4" id="KW-1133">Transmembrane helix</keyword>
<proteinExistence type="predicted"/>
<evidence type="ECO:0000256" key="3">
    <source>
        <dbReference type="ARBA" id="ARBA00022801"/>
    </source>
</evidence>
<dbReference type="InterPro" id="IPR035437">
    <property type="entry name" value="SNase_OB-fold_sf"/>
</dbReference>
<dbReference type="GO" id="GO:0005737">
    <property type="term" value="C:cytoplasm"/>
    <property type="evidence" value="ECO:0007669"/>
    <property type="project" value="TreeGrafter"/>
</dbReference>
<dbReference type="Proteomes" id="UP000245959">
    <property type="component" value="Unassembled WGS sequence"/>
</dbReference>
<dbReference type="SMART" id="SM00318">
    <property type="entry name" value="SNc"/>
    <property type="match status" value="1"/>
</dbReference>
<evidence type="ECO:0000259" key="5">
    <source>
        <dbReference type="PROSITE" id="PS50830"/>
    </source>
</evidence>
<evidence type="ECO:0000256" key="1">
    <source>
        <dbReference type="ARBA" id="ARBA00022722"/>
    </source>
</evidence>
<evidence type="ECO:0000313" key="6">
    <source>
        <dbReference type="EMBL" id="PVY40057.1"/>
    </source>
</evidence>
<feature type="domain" description="TNase-like" evidence="5">
    <location>
        <begin position="130"/>
        <end position="253"/>
    </location>
</feature>
<accession>A0A2U1AUX2</accession>
<reference evidence="6 7" key="1">
    <citation type="submission" date="2018-04" db="EMBL/GenBank/DDBJ databases">
        <title>Genomic Encyclopedia of Type Strains, Phase IV (KMG-IV): sequencing the most valuable type-strain genomes for metagenomic binning, comparative biology and taxonomic classification.</title>
        <authorList>
            <person name="Goeker M."/>
        </authorList>
    </citation>
    <scope>NUCLEOTIDE SEQUENCE [LARGE SCALE GENOMIC DNA]</scope>
    <source>
        <strain evidence="6 7">DSM 14823</strain>
    </source>
</reference>
<gene>
    <name evidence="6" type="ORF">C8D82_11856</name>
</gene>
<dbReference type="PANTHER" id="PTHR12302:SF3">
    <property type="entry name" value="SERINE_THREONINE-PROTEIN KINASE 31"/>
    <property type="match status" value="1"/>
</dbReference>
<keyword evidence="1" id="KW-0540">Nuclease</keyword>
<organism evidence="6 7">
    <name type="scientific">Victivallis vadensis</name>
    <dbReference type="NCBI Taxonomy" id="172901"/>
    <lineage>
        <taxon>Bacteria</taxon>
        <taxon>Pseudomonadati</taxon>
        <taxon>Lentisphaerota</taxon>
        <taxon>Lentisphaeria</taxon>
        <taxon>Victivallales</taxon>
        <taxon>Victivallaceae</taxon>
        <taxon>Victivallis</taxon>
    </lineage>
</organism>
<evidence type="ECO:0000256" key="2">
    <source>
        <dbReference type="ARBA" id="ARBA00022759"/>
    </source>
</evidence>
<dbReference type="PANTHER" id="PTHR12302">
    <property type="entry name" value="EBNA2 BINDING PROTEIN P100"/>
    <property type="match status" value="1"/>
</dbReference>
<dbReference type="AlphaFoldDB" id="A0A2U1AUX2"/>
<dbReference type="Pfam" id="PF00565">
    <property type="entry name" value="SNase"/>
    <property type="match status" value="1"/>
</dbReference>
<sequence length="267" mass="29682">MRESAQTATSEPSRAINRTVSAALRSLNFSAKPAETCFPKLKKAGLGDTVSGQPLTKVRMMASRPFARIRRICNYFFMAFLILLGGLLFNLDRLDSVGIRLLQVQRFLPRSVRTFLPGGSAAEGKAQPREILEGKIIQVYDGDTATLLTPEGDTKYKIRFYGIDAPEAAQQGGGASRDALADMILGRNVRVEVANTDQYGRAVGKVYVDGKFVNFEMVKLGHAWHYVAYARDEPEFALAELAARRARLGLWNAQNPTPPWEYRKTHK</sequence>
<evidence type="ECO:0000256" key="4">
    <source>
        <dbReference type="SAM" id="Phobius"/>
    </source>
</evidence>
<dbReference type="InterPro" id="IPR016071">
    <property type="entry name" value="Staphylococal_nuclease_OB-fold"/>
</dbReference>
<protein>
    <submittedName>
        <fullName evidence="6">Endonuclease YncB(Thermonuclease family)</fullName>
    </submittedName>
</protein>
<keyword evidence="3" id="KW-0378">Hydrolase</keyword>
<dbReference type="EMBL" id="QEKH01000018">
    <property type="protein sequence ID" value="PVY40057.1"/>
    <property type="molecule type" value="Genomic_DNA"/>
</dbReference>
<dbReference type="GO" id="GO:0016787">
    <property type="term" value="F:hydrolase activity"/>
    <property type="evidence" value="ECO:0007669"/>
    <property type="project" value="UniProtKB-KW"/>
</dbReference>
<dbReference type="PROSITE" id="PS50830">
    <property type="entry name" value="TNASE_3"/>
    <property type="match status" value="1"/>
</dbReference>